<proteinExistence type="predicted"/>
<protein>
    <recommendedName>
        <fullName evidence="2">SPW repeat-containing integral membrane domain-containing protein</fullName>
    </recommendedName>
</protein>
<comment type="caution">
    <text evidence="3">The sequence shown here is derived from an EMBL/GenBank/DDBJ whole genome shotgun (WGS) entry which is preliminary data.</text>
</comment>
<evidence type="ECO:0000313" key="3">
    <source>
        <dbReference type="EMBL" id="MFC6998618.1"/>
    </source>
</evidence>
<keyword evidence="1" id="KW-0472">Membrane</keyword>
<name>A0ABW2DQF6_9BACT</name>
<feature type="domain" description="SPW repeat-containing integral membrane" evidence="2">
    <location>
        <begin position="7"/>
        <end position="105"/>
    </location>
</feature>
<dbReference type="RefSeq" id="WP_082882904.1">
    <property type="nucleotide sequence ID" value="NZ_LRML01000003.1"/>
</dbReference>
<feature type="transmembrane region" description="Helical" evidence="1">
    <location>
        <begin position="12"/>
        <end position="28"/>
    </location>
</feature>
<dbReference type="EMBL" id="JBHSYQ010000006">
    <property type="protein sequence ID" value="MFC6998618.1"/>
    <property type="molecule type" value="Genomic_DNA"/>
</dbReference>
<gene>
    <name evidence="3" type="ORF">ACFQHR_13350</name>
</gene>
<dbReference type="Proteomes" id="UP001596405">
    <property type="component" value="Unassembled WGS sequence"/>
</dbReference>
<keyword evidence="1" id="KW-1133">Transmembrane helix</keyword>
<sequence length="117" mass="12982">MIPTSVHGIMDYLTAILLIASPWIFNFYRGGAESWVPIGVGVVVLVQALMTRNETGAVKVFPMSAHLMSDIAIGLFLAMSPWLLFFHEYVWQPHLIFGLLILGLGILTRMRPANAAR</sequence>
<keyword evidence="4" id="KW-1185">Reference proteome</keyword>
<evidence type="ECO:0000313" key="4">
    <source>
        <dbReference type="Proteomes" id="UP001596405"/>
    </source>
</evidence>
<dbReference type="Pfam" id="PF03779">
    <property type="entry name" value="SPW"/>
    <property type="match status" value="1"/>
</dbReference>
<keyword evidence="1" id="KW-0812">Transmembrane</keyword>
<evidence type="ECO:0000256" key="1">
    <source>
        <dbReference type="SAM" id="Phobius"/>
    </source>
</evidence>
<accession>A0ABW2DQF6</accession>
<evidence type="ECO:0000259" key="2">
    <source>
        <dbReference type="Pfam" id="PF03779"/>
    </source>
</evidence>
<feature type="transmembrane region" description="Helical" evidence="1">
    <location>
        <begin position="63"/>
        <end position="83"/>
    </location>
</feature>
<feature type="transmembrane region" description="Helical" evidence="1">
    <location>
        <begin position="34"/>
        <end position="51"/>
    </location>
</feature>
<feature type="transmembrane region" description="Helical" evidence="1">
    <location>
        <begin position="89"/>
        <end position="107"/>
    </location>
</feature>
<reference evidence="4" key="1">
    <citation type="journal article" date="2019" name="Int. J. Syst. Evol. Microbiol.">
        <title>The Global Catalogue of Microorganisms (GCM) 10K type strain sequencing project: providing services to taxonomists for standard genome sequencing and annotation.</title>
        <authorList>
            <consortium name="The Broad Institute Genomics Platform"/>
            <consortium name="The Broad Institute Genome Sequencing Center for Infectious Disease"/>
            <person name="Wu L."/>
            <person name="Ma J."/>
        </authorList>
    </citation>
    <scope>NUCLEOTIDE SEQUENCE [LARGE SCALE GENOMIC DNA]</scope>
    <source>
        <strain evidence="4">CGMCC 4.7393</strain>
    </source>
</reference>
<dbReference type="InterPro" id="IPR005530">
    <property type="entry name" value="SPW"/>
</dbReference>
<organism evidence="3 4">
    <name type="scientific">Rufibacter roseus</name>
    <dbReference type="NCBI Taxonomy" id="1567108"/>
    <lineage>
        <taxon>Bacteria</taxon>
        <taxon>Pseudomonadati</taxon>
        <taxon>Bacteroidota</taxon>
        <taxon>Cytophagia</taxon>
        <taxon>Cytophagales</taxon>
        <taxon>Hymenobacteraceae</taxon>
        <taxon>Rufibacter</taxon>
    </lineage>
</organism>